<evidence type="ECO:0000313" key="5">
    <source>
        <dbReference type="Proteomes" id="UP000751190"/>
    </source>
</evidence>
<comment type="caution">
    <text evidence="4">The sequence shown here is derived from an EMBL/GenBank/DDBJ whole genome shotgun (WGS) entry which is preliminary data.</text>
</comment>
<keyword evidence="2" id="KW-0732">Signal</keyword>
<dbReference type="GO" id="GO:0005737">
    <property type="term" value="C:cytoplasm"/>
    <property type="evidence" value="ECO:0007669"/>
    <property type="project" value="TreeGrafter"/>
</dbReference>
<evidence type="ECO:0000256" key="2">
    <source>
        <dbReference type="SAM" id="SignalP"/>
    </source>
</evidence>
<dbReference type="InterPro" id="IPR004843">
    <property type="entry name" value="Calcineurin-like_PHP"/>
</dbReference>
<keyword evidence="5" id="KW-1185">Reference proteome</keyword>
<evidence type="ECO:0000313" key="4">
    <source>
        <dbReference type="EMBL" id="KAG8470726.1"/>
    </source>
</evidence>
<feature type="chain" id="PRO_5035213498" description="Calcineurin-like phosphoesterase domain-containing protein" evidence="2">
    <location>
        <begin position="23"/>
        <end position="406"/>
    </location>
</feature>
<dbReference type="Gene3D" id="3.60.21.10">
    <property type="match status" value="1"/>
</dbReference>
<sequence length="406" mass="43302">MAAVSVAWWAVAAASLRFRADGTFTVLQVADMHIANGPASACVDLSDAHRAHPCSDVNTTALLRRALRAVDADLVVFTGDNIFVDECTDVLTSLKRAFLPAIEAGVPWVATLGNHDEAAPAERRAALMRHVASLPGFAAALGPPSMHNGAGTFALHVGAQRSAAEPSGLTLFVLDSGGPVNGSFDCLHADQLRWLEDEAAAARERQRGQPPAAALAFFHIPLPQYAELLRARVPISGRNGQRVSCSVTDAGAFAAVERARDVKAVFVGHDHVSDFCGLWRGVQLCYAGGVGYHAYGEAGWPRRLRVIRARAHGRRVVSWKELDALPDGQFAREGLAPVDCELLWAAPGELGREADDCAGIPRARRHPPIERVLTFGPRRLPARHVASAGDIAEPSQASATALGHRH</sequence>
<dbReference type="EMBL" id="JAGTXO010000001">
    <property type="protein sequence ID" value="KAG8470726.1"/>
    <property type="molecule type" value="Genomic_DNA"/>
</dbReference>
<proteinExistence type="predicted"/>
<dbReference type="Pfam" id="PF00149">
    <property type="entry name" value="Metallophos"/>
    <property type="match status" value="1"/>
</dbReference>
<dbReference type="OrthoDB" id="783096at2759"/>
<feature type="domain" description="Calcineurin-like phosphoesterase" evidence="3">
    <location>
        <begin position="25"/>
        <end position="272"/>
    </location>
</feature>
<dbReference type="Proteomes" id="UP000751190">
    <property type="component" value="Unassembled WGS sequence"/>
</dbReference>
<dbReference type="PANTHER" id="PTHR32440">
    <property type="entry name" value="PHOSPHATASE DCR2-RELATED-RELATED"/>
    <property type="match status" value="1"/>
</dbReference>
<organism evidence="4 5">
    <name type="scientific">Diacronema lutheri</name>
    <name type="common">Unicellular marine alga</name>
    <name type="synonym">Monochrysis lutheri</name>
    <dbReference type="NCBI Taxonomy" id="2081491"/>
    <lineage>
        <taxon>Eukaryota</taxon>
        <taxon>Haptista</taxon>
        <taxon>Haptophyta</taxon>
        <taxon>Pavlovophyceae</taxon>
        <taxon>Pavlovales</taxon>
        <taxon>Pavlovaceae</taxon>
        <taxon>Diacronema</taxon>
    </lineage>
</organism>
<feature type="signal peptide" evidence="2">
    <location>
        <begin position="1"/>
        <end position="22"/>
    </location>
</feature>
<dbReference type="CDD" id="cd07383">
    <property type="entry name" value="MPP_Dcr2"/>
    <property type="match status" value="1"/>
</dbReference>
<dbReference type="InterPro" id="IPR029052">
    <property type="entry name" value="Metallo-depent_PP-like"/>
</dbReference>
<dbReference type="AlphaFoldDB" id="A0A8J5XK41"/>
<name>A0A8J5XK41_DIALT</name>
<feature type="region of interest" description="Disordered" evidence="1">
    <location>
        <begin position="385"/>
        <end position="406"/>
    </location>
</feature>
<evidence type="ECO:0000259" key="3">
    <source>
        <dbReference type="Pfam" id="PF00149"/>
    </source>
</evidence>
<gene>
    <name evidence="4" type="ORF">KFE25_009147</name>
</gene>
<dbReference type="PANTHER" id="PTHR32440:SF0">
    <property type="entry name" value="PHOSPHATASE DCR2-RELATED"/>
    <property type="match status" value="1"/>
</dbReference>
<reference evidence="4" key="1">
    <citation type="submission" date="2021-05" db="EMBL/GenBank/DDBJ databases">
        <title>The genome of the haptophyte Pavlova lutheri (Diacronema luteri, Pavlovales) - a model for lipid biosynthesis in eukaryotic algae.</title>
        <authorList>
            <person name="Hulatt C.J."/>
            <person name="Posewitz M.C."/>
        </authorList>
    </citation>
    <scope>NUCLEOTIDE SEQUENCE</scope>
    <source>
        <strain evidence="4">NIVA-4/92</strain>
    </source>
</reference>
<protein>
    <recommendedName>
        <fullName evidence="3">Calcineurin-like phosphoesterase domain-containing protein</fullName>
    </recommendedName>
</protein>
<dbReference type="GO" id="GO:0016788">
    <property type="term" value="F:hydrolase activity, acting on ester bonds"/>
    <property type="evidence" value="ECO:0007669"/>
    <property type="project" value="TreeGrafter"/>
</dbReference>
<dbReference type="SUPFAM" id="SSF56300">
    <property type="entry name" value="Metallo-dependent phosphatases"/>
    <property type="match status" value="1"/>
</dbReference>
<accession>A0A8J5XK41</accession>
<evidence type="ECO:0000256" key="1">
    <source>
        <dbReference type="SAM" id="MobiDB-lite"/>
    </source>
</evidence>
<dbReference type="OMA" id="HIVPMEY"/>